<dbReference type="EMBL" id="JAVAIL010000003">
    <property type="protein sequence ID" value="MDP4540025.1"/>
    <property type="molecule type" value="Genomic_DNA"/>
</dbReference>
<evidence type="ECO:0000313" key="2">
    <source>
        <dbReference type="Proteomes" id="UP001235664"/>
    </source>
</evidence>
<dbReference type="Gene3D" id="1.20.120.450">
    <property type="entry name" value="dinb family like domain"/>
    <property type="match status" value="1"/>
</dbReference>
<dbReference type="SUPFAM" id="SSF109854">
    <property type="entry name" value="DinB/YfiT-like putative metalloenzymes"/>
    <property type="match status" value="1"/>
</dbReference>
<dbReference type="InterPro" id="IPR034660">
    <property type="entry name" value="DinB/YfiT-like"/>
</dbReference>
<keyword evidence="2" id="KW-1185">Reference proteome</keyword>
<dbReference type="Proteomes" id="UP001235664">
    <property type="component" value="Unassembled WGS sequence"/>
</dbReference>
<accession>A0ABT9HB08</accession>
<dbReference type="PANTHER" id="PTHR36922">
    <property type="entry name" value="BLL2446 PROTEIN"/>
    <property type="match status" value="1"/>
</dbReference>
<sequence>MPLSLHAAFIPSALQMIDSTKGLVDRGESWCSEQGHDPAHVLSARIYEDMFPFTYQVKSVAVHTAGALAGVANGVFQPDLSPPPESFDGLREQLATARATLEGVSEDDLEQAIGRDMRFEFRDFKLEFTAEDFLLSFSQPNFYFHAATAYDILRMLGVAIGKRDFSGRLRLKRG</sequence>
<organism evidence="1 2">
    <name type="scientific">Qipengyuania benthica</name>
    <dbReference type="NCBI Taxonomy" id="3067651"/>
    <lineage>
        <taxon>Bacteria</taxon>
        <taxon>Pseudomonadati</taxon>
        <taxon>Pseudomonadota</taxon>
        <taxon>Alphaproteobacteria</taxon>
        <taxon>Sphingomonadales</taxon>
        <taxon>Erythrobacteraceae</taxon>
        <taxon>Qipengyuania</taxon>
    </lineage>
</organism>
<reference evidence="1 2" key="1">
    <citation type="submission" date="2023-08" db="EMBL/GenBank/DDBJ databases">
        <title>genomic of DY56.</title>
        <authorList>
            <person name="Wang Y."/>
        </authorList>
    </citation>
    <scope>NUCLEOTIDE SEQUENCE [LARGE SCALE GENOMIC DNA]</scope>
    <source>
        <strain evidence="1 2">DY56-A-20</strain>
    </source>
</reference>
<dbReference type="InterPro" id="IPR018531">
    <property type="entry name" value="DUF1993"/>
</dbReference>
<dbReference type="PANTHER" id="PTHR36922:SF1">
    <property type="entry name" value="DUF1993 DOMAIN-CONTAINING PROTEIN"/>
    <property type="match status" value="1"/>
</dbReference>
<evidence type="ECO:0000313" key="1">
    <source>
        <dbReference type="EMBL" id="MDP4540025.1"/>
    </source>
</evidence>
<comment type="caution">
    <text evidence="1">The sequence shown here is derived from an EMBL/GenBank/DDBJ whole genome shotgun (WGS) entry which is preliminary data.</text>
</comment>
<protein>
    <submittedName>
        <fullName evidence="1">DUF1993 domain-containing protein</fullName>
    </submittedName>
</protein>
<proteinExistence type="predicted"/>
<gene>
    <name evidence="1" type="ORF">Q9K01_10345</name>
</gene>
<dbReference type="Pfam" id="PF09351">
    <property type="entry name" value="DUF1993"/>
    <property type="match status" value="1"/>
</dbReference>
<name>A0ABT9HB08_9SPHN</name>
<dbReference type="RefSeq" id="WP_305930171.1">
    <property type="nucleotide sequence ID" value="NZ_JAVAIL010000003.1"/>
</dbReference>